<evidence type="ECO:0000256" key="1">
    <source>
        <dbReference type="ARBA" id="ARBA00022729"/>
    </source>
</evidence>
<feature type="domain" description="Outer membrane protein beta-barrel" evidence="3">
    <location>
        <begin position="10"/>
        <end position="133"/>
    </location>
</feature>
<keyword evidence="5" id="KW-1185">Reference proteome</keyword>
<dbReference type="Proteomes" id="UP001595632">
    <property type="component" value="Unassembled WGS sequence"/>
</dbReference>
<dbReference type="InterPro" id="IPR023614">
    <property type="entry name" value="Porin_dom_sf"/>
</dbReference>
<dbReference type="Pfam" id="PF13505">
    <property type="entry name" value="OMP_b-brl"/>
    <property type="match status" value="1"/>
</dbReference>
<evidence type="ECO:0000313" key="5">
    <source>
        <dbReference type="Proteomes" id="UP001595632"/>
    </source>
</evidence>
<organism evidence="4 5">
    <name type="scientific">Psychromarinibacter halotolerans</name>
    <dbReference type="NCBI Taxonomy" id="1775175"/>
    <lineage>
        <taxon>Bacteria</taxon>
        <taxon>Pseudomonadati</taxon>
        <taxon>Pseudomonadota</taxon>
        <taxon>Alphaproteobacteria</taxon>
        <taxon>Rhodobacterales</taxon>
        <taxon>Paracoccaceae</taxon>
        <taxon>Psychromarinibacter</taxon>
    </lineage>
</organism>
<dbReference type="RefSeq" id="WP_275634789.1">
    <property type="nucleotide sequence ID" value="NZ_JARGYD010000012.1"/>
</dbReference>
<evidence type="ECO:0000259" key="3">
    <source>
        <dbReference type="Pfam" id="PF13505"/>
    </source>
</evidence>
<feature type="chain" id="PRO_5047341864" evidence="2">
    <location>
        <begin position="26"/>
        <end position="312"/>
    </location>
</feature>
<accession>A0ABV7GZV0</accession>
<dbReference type="EMBL" id="JBHRTB010000010">
    <property type="protein sequence ID" value="MFC3145866.1"/>
    <property type="molecule type" value="Genomic_DNA"/>
</dbReference>
<name>A0ABV7GZV0_9RHOB</name>
<sequence>MTNPAHVAALCVAASLSIPAAQAQAQDWTATATVGLGFGEVSDTDTSFTSYTIDASGRVRFDSGFSMGLDLGYTGLESDDISGSASITSFAVAPRYRFANRPYTVGGYVEYASLDDTGLSGSLDATSYGLTGGYVGTNWRTEVFWGLTDTDPEIGPDTDIQDYGISLGVLSSDRLSFAGNLIRTSVEDSGVTVNADLFEIASTYQFGNGFGLFGSVSHMTISSAGDSVDMNTIGIGGSYYLGNTIELPLTVSLELAQSEVNYGGYSGDMSTVRLGLTLPIGGSGGKLPLNSTAGAVQNGRHSAITSSVLSTF</sequence>
<dbReference type="InterPro" id="IPR027385">
    <property type="entry name" value="Beta-barrel_OMP"/>
</dbReference>
<evidence type="ECO:0000256" key="2">
    <source>
        <dbReference type="SAM" id="SignalP"/>
    </source>
</evidence>
<reference evidence="5" key="1">
    <citation type="journal article" date="2019" name="Int. J. Syst. Evol. Microbiol.">
        <title>The Global Catalogue of Microorganisms (GCM) 10K type strain sequencing project: providing services to taxonomists for standard genome sequencing and annotation.</title>
        <authorList>
            <consortium name="The Broad Institute Genomics Platform"/>
            <consortium name="The Broad Institute Genome Sequencing Center for Infectious Disease"/>
            <person name="Wu L."/>
            <person name="Ma J."/>
        </authorList>
    </citation>
    <scope>NUCLEOTIDE SEQUENCE [LARGE SCALE GENOMIC DNA]</scope>
    <source>
        <strain evidence="5">KCTC 52366</strain>
    </source>
</reference>
<feature type="signal peptide" evidence="2">
    <location>
        <begin position="1"/>
        <end position="25"/>
    </location>
</feature>
<dbReference type="SUPFAM" id="SSF56935">
    <property type="entry name" value="Porins"/>
    <property type="match status" value="1"/>
</dbReference>
<comment type="caution">
    <text evidence="4">The sequence shown here is derived from an EMBL/GenBank/DDBJ whole genome shotgun (WGS) entry which is preliminary data.</text>
</comment>
<gene>
    <name evidence="4" type="ORF">ACFOGP_24300</name>
</gene>
<protein>
    <submittedName>
        <fullName evidence="4">Outer membrane beta-barrel protein</fullName>
    </submittedName>
</protein>
<proteinExistence type="predicted"/>
<dbReference type="Gene3D" id="2.40.160.10">
    <property type="entry name" value="Porin"/>
    <property type="match status" value="1"/>
</dbReference>
<keyword evidence="1 2" id="KW-0732">Signal</keyword>
<evidence type="ECO:0000313" key="4">
    <source>
        <dbReference type="EMBL" id="MFC3145866.1"/>
    </source>
</evidence>